<gene>
    <name evidence="4" type="ORF">CVLEPA_LOCUS15469</name>
</gene>
<evidence type="ECO:0000313" key="4">
    <source>
        <dbReference type="EMBL" id="CAK8684492.1"/>
    </source>
</evidence>
<dbReference type="EMBL" id="CAWYQH010000097">
    <property type="protein sequence ID" value="CAK8684492.1"/>
    <property type="molecule type" value="Genomic_DNA"/>
</dbReference>
<evidence type="ECO:0000313" key="5">
    <source>
        <dbReference type="Proteomes" id="UP001642483"/>
    </source>
</evidence>
<protein>
    <recommendedName>
        <fullName evidence="3">Fibronectin type-III domain-containing protein</fullName>
    </recommendedName>
</protein>
<feature type="domain" description="Fibronectin type-III" evidence="3">
    <location>
        <begin position="298"/>
        <end position="391"/>
    </location>
</feature>
<dbReference type="Gene3D" id="2.60.40.10">
    <property type="entry name" value="Immunoglobulins"/>
    <property type="match status" value="4"/>
</dbReference>
<evidence type="ECO:0000256" key="2">
    <source>
        <dbReference type="SAM" id="MobiDB-lite"/>
    </source>
</evidence>
<dbReference type="CDD" id="cd00063">
    <property type="entry name" value="FN3"/>
    <property type="match status" value="1"/>
</dbReference>
<dbReference type="PANTHER" id="PTHR46708:SF2">
    <property type="entry name" value="FIBRONECTIN TYPE-III DOMAIN-CONTAINING PROTEIN"/>
    <property type="match status" value="1"/>
</dbReference>
<feature type="compositionally biased region" description="Polar residues" evidence="2">
    <location>
        <begin position="272"/>
        <end position="292"/>
    </location>
</feature>
<dbReference type="PROSITE" id="PS50853">
    <property type="entry name" value="FN3"/>
    <property type="match status" value="3"/>
</dbReference>
<organism evidence="4 5">
    <name type="scientific">Clavelina lepadiformis</name>
    <name type="common">Light-bulb sea squirt</name>
    <name type="synonym">Ascidia lepadiformis</name>
    <dbReference type="NCBI Taxonomy" id="159417"/>
    <lineage>
        <taxon>Eukaryota</taxon>
        <taxon>Metazoa</taxon>
        <taxon>Chordata</taxon>
        <taxon>Tunicata</taxon>
        <taxon>Ascidiacea</taxon>
        <taxon>Aplousobranchia</taxon>
        <taxon>Clavelinidae</taxon>
        <taxon>Clavelina</taxon>
    </lineage>
</organism>
<dbReference type="SUPFAM" id="SSF49265">
    <property type="entry name" value="Fibronectin type III"/>
    <property type="match status" value="2"/>
</dbReference>
<dbReference type="InterPro" id="IPR013783">
    <property type="entry name" value="Ig-like_fold"/>
</dbReference>
<dbReference type="Proteomes" id="UP001642483">
    <property type="component" value="Unassembled WGS sequence"/>
</dbReference>
<accession>A0ABP0G0B3</accession>
<keyword evidence="1" id="KW-0677">Repeat</keyword>
<dbReference type="PANTHER" id="PTHR46708">
    <property type="entry name" value="TENASCIN"/>
    <property type="match status" value="1"/>
</dbReference>
<dbReference type="SMART" id="SM00060">
    <property type="entry name" value="FN3"/>
    <property type="match status" value="4"/>
</dbReference>
<feature type="domain" description="Fibronectin type-III" evidence="3">
    <location>
        <begin position="2"/>
        <end position="102"/>
    </location>
</feature>
<feature type="region of interest" description="Disordered" evidence="2">
    <location>
        <begin position="272"/>
        <end position="303"/>
    </location>
</feature>
<proteinExistence type="predicted"/>
<evidence type="ECO:0000256" key="1">
    <source>
        <dbReference type="ARBA" id="ARBA00022737"/>
    </source>
</evidence>
<dbReference type="InterPro" id="IPR036116">
    <property type="entry name" value="FN3_sf"/>
</dbReference>
<reference evidence="4 5" key="1">
    <citation type="submission" date="2024-02" db="EMBL/GenBank/DDBJ databases">
        <authorList>
            <person name="Daric V."/>
            <person name="Darras S."/>
        </authorList>
    </citation>
    <scope>NUCLEOTIDE SEQUENCE [LARGE SCALE GENOMIC DNA]</scope>
</reference>
<comment type="caution">
    <text evidence="4">The sequence shown here is derived from an EMBL/GenBank/DDBJ whole genome shotgun (WGS) entry which is preliminary data.</text>
</comment>
<feature type="domain" description="Fibronectin type-III" evidence="3">
    <location>
        <begin position="193"/>
        <end position="296"/>
    </location>
</feature>
<sequence length="401" mass="44407">MVPGPPTLSHSVTDPTTMIKVDWVRRNNVVELYQVSWWPSDDSTNLNSKNIYPTSGGVSFNYVIDGLTPGQSYYVQAAVKTSAGLRFSVKVMLQTFSVIDPPTLTSSVSDPTTMMRVDWQKQLDVVDVYVVSWWVSGQTPQSYEVTNIKGQTSYSYIIEGLTPGERYLVKVEERSSVASGLSVLAKLRTNPPTPTNVELLQPTDGDKSTRLNVTWKMPSSTFHVASYNITLSSSAHPSISFTYNASENSPTQYLLENITPTTSYVATVQAFSPSEGTPETLSEVSSPSNGRNTAPLPPPTNLRLSDSVSDPTTIIRVEWNKPQDIDDVDGYKISWFYAFNESFITQHNVSDDVRSYTITDLSPGYNYSVDVGAVYKAGLASTIDTWRTSKFFFYCVISLLL</sequence>
<evidence type="ECO:0000259" key="3">
    <source>
        <dbReference type="PROSITE" id="PS50853"/>
    </source>
</evidence>
<dbReference type="InterPro" id="IPR050991">
    <property type="entry name" value="ECM_Regulatory_Proteins"/>
</dbReference>
<keyword evidence="5" id="KW-1185">Reference proteome</keyword>
<name>A0ABP0G0B3_CLALP</name>
<dbReference type="Pfam" id="PF00041">
    <property type="entry name" value="fn3"/>
    <property type="match status" value="4"/>
</dbReference>
<dbReference type="InterPro" id="IPR003961">
    <property type="entry name" value="FN3_dom"/>
</dbReference>